<feature type="compositionally biased region" description="Low complexity" evidence="6">
    <location>
        <begin position="216"/>
        <end position="231"/>
    </location>
</feature>
<dbReference type="GO" id="GO:0005634">
    <property type="term" value="C:nucleus"/>
    <property type="evidence" value="ECO:0007669"/>
    <property type="project" value="UniProtKB-SubCell"/>
</dbReference>
<sequence>MSSYQPIEQLALLRPGSLNTRAKCLVHRGRRGVKPADDNQPRVQLQPSRSPLIRLDETNAFSRCQPVKVCLWLVRLLLYIRSCLRRIPLRDEAEFSLQSIMNAMEKFVKTVNEMDETILVPCRLMDLKVGDSGDTVKMTTNSCKSLAGNISGAASLNVHNMASTDLYSLYAMINSVKKELLWGQKNDKKEKQPTNTSSAPASLSSPAIKGHVRTPSTASLNSTNSSASISDTESDAGNENDSGIEAEDSTIQEADYAHQISENFTLHLNGLHRSLEQITEAASYLTSRYQNDIEGTRMTREGTFSNLNLHPTLQVVTEKVRSDCMKHVHLKWSKGYRFLVEVIPGATQFSCLIPHFLNVRIILNNDGIFYIASTGSWTATITSCIVVGGRTHTTTVEEDLKCSTEMASAGLQVHTVRIAVEACRHIQLTRCLAPSWGGEEECLTSSNVLATMIQLQSGSIAVLSTLIPCCVYQHYPITPIGVMNPSTGCVPGCTTSGRK</sequence>
<dbReference type="GO" id="GO:0005829">
    <property type="term" value="C:cytosol"/>
    <property type="evidence" value="ECO:0007669"/>
    <property type="project" value="TreeGrafter"/>
</dbReference>
<evidence type="ECO:0000256" key="1">
    <source>
        <dbReference type="ARBA" id="ARBA00004123"/>
    </source>
</evidence>
<evidence type="ECO:0000256" key="3">
    <source>
        <dbReference type="ARBA" id="ARBA00009488"/>
    </source>
</evidence>
<dbReference type="AlphaFoldDB" id="A0A7R9PKB0"/>
<evidence type="ECO:0000256" key="2">
    <source>
        <dbReference type="ARBA" id="ARBA00004496"/>
    </source>
</evidence>
<reference evidence="7" key="1">
    <citation type="submission" date="2020-11" db="EMBL/GenBank/DDBJ databases">
        <authorList>
            <person name="Tran Van P."/>
        </authorList>
    </citation>
    <scope>NUCLEOTIDE SEQUENCE</scope>
</reference>
<proteinExistence type="inferred from homology"/>
<protein>
    <submittedName>
        <fullName evidence="7">Uncharacterized protein</fullName>
    </submittedName>
</protein>
<evidence type="ECO:0000256" key="6">
    <source>
        <dbReference type="SAM" id="MobiDB-lite"/>
    </source>
</evidence>
<name>A0A7R9PKB0_TIMGE</name>
<keyword evidence="5" id="KW-0539">Nucleus</keyword>
<organism evidence="7">
    <name type="scientific">Timema genevievae</name>
    <name type="common">Walking stick</name>
    <dbReference type="NCBI Taxonomy" id="629358"/>
    <lineage>
        <taxon>Eukaryota</taxon>
        <taxon>Metazoa</taxon>
        <taxon>Ecdysozoa</taxon>
        <taxon>Arthropoda</taxon>
        <taxon>Hexapoda</taxon>
        <taxon>Insecta</taxon>
        <taxon>Pterygota</taxon>
        <taxon>Neoptera</taxon>
        <taxon>Polyneoptera</taxon>
        <taxon>Phasmatodea</taxon>
        <taxon>Timematodea</taxon>
        <taxon>Timematoidea</taxon>
        <taxon>Timematidae</taxon>
        <taxon>Timema</taxon>
    </lineage>
</organism>
<keyword evidence="4" id="KW-0963">Cytoplasm</keyword>
<evidence type="ECO:0000256" key="5">
    <source>
        <dbReference type="ARBA" id="ARBA00023242"/>
    </source>
</evidence>
<dbReference type="GO" id="GO:0046890">
    <property type="term" value="P:regulation of lipid biosynthetic process"/>
    <property type="evidence" value="ECO:0007669"/>
    <property type="project" value="TreeGrafter"/>
</dbReference>
<dbReference type="InterPro" id="IPR053719">
    <property type="entry name" value="Lipogen_MT_Stabilize_sf"/>
</dbReference>
<feature type="region of interest" description="Disordered" evidence="6">
    <location>
        <begin position="186"/>
        <end position="243"/>
    </location>
</feature>
<comment type="subcellular location">
    <subcellularLocation>
        <location evidence="2">Cytoplasm</location>
    </subcellularLocation>
    <subcellularLocation>
        <location evidence="1">Nucleus</location>
    </subcellularLocation>
</comment>
<gene>
    <name evidence="7" type="ORF">TGEB3V08_LOCUS3723</name>
</gene>
<dbReference type="InterPro" id="IPR009786">
    <property type="entry name" value="Spot_14"/>
</dbReference>
<evidence type="ECO:0000256" key="4">
    <source>
        <dbReference type="ARBA" id="ARBA00022490"/>
    </source>
</evidence>
<dbReference type="PANTHER" id="PTHR14315:SF17">
    <property type="entry name" value="MIP21584P"/>
    <property type="match status" value="1"/>
</dbReference>
<evidence type="ECO:0000313" key="7">
    <source>
        <dbReference type="EMBL" id="CAD7589809.1"/>
    </source>
</evidence>
<dbReference type="Gene3D" id="6.10.140.1610">
    <property type="match status" value="1"/>
</dbReference>
<comment type="similarity">
    <text evidence="3">Belongs to the SPOT14 family.</text>
</comment>
<dbReference type="PANTHER" id="PTHR14315">
    <property type="entry name" value="SPOT14 FAMILY MEMBER"/>
    <property type="match status" value="1"/>
</dbReference>
<feature type="compositionally biased region" description="Acidic residues" evidence="6">
    <location>
        <begin position="232"/>
        <end position="243"/>
    </location>
</feature>
<dbReference type="Pfam" id="PF07084">
    <property type="entry name" value="Spot_14"/>
    <property type="match status" value="1"/>
</dbReference>
<feature type="compositionally biased region" description="Low complexity" evidence="6">
    <location>
        <begin position="197"/>
        <end position="207"/>
    </location>
</feature>
<accession>A0A7R9PKB0</accession>
<dbReference type="EMBL" id="OE840199">
    <property type="protein sequence ID" value="CAD7589809.1"/>
    <property type="molecule type" value="Genomic_DNA"/>
</dbReference>